<feature type="signal peptide" evidence="2">
    <location>
        <begin position="1"/>
        <end position="24"/>
    </location>
</feature>
<sequence length="197" mass="21482">MNAALLMMIGAFFVTLQVVATADGAEVRAKRNATEDAIMVPALDPGSASFASFNLPTNIGSLTVSGTIHLFDDENWPDGDEFSDQNIDPQVFNINKFETFKRVEIADKCVGGEVRAVVNLEYWFSPTVSGVPPDTINVKVSVNLYEGGGCLTTDYEDYREDQRTLFPDQRQDMTIKVPGHGGGSATLKLSLSHEKNT</sequence>
<dbReference type="Proteomes" id="UP000887566">
    <property type="component" value="Unplaced"/>
</dbReference>
<reference evidence="4" key="1">
    <citation type="submission" date="2022-11" db="UniProtKB">
        <authorList>
            <consortium name="WormBaseParasite"/>
        </authorList>
    </citation>
    <scope>IDENTIFICATION</scope>
</reference>
<protein>
    <submittedName>
        <fullName evidence="4">Uncharacterized protein</fullName>
    </submittedName>
</protein>
<proteinExistence type="predicted"/>
<evidence type="ECO:0000256" key="1">
    <source>
        <dbReference type="SAM" id="MobiDB-lite"/>
    </source>
</evidence>
<dbReference type="AlphaFoldDB" id="A0A914VNJ2"/>
<feature type="chain" id="PRO_5036734404" evidence="2">
    <location>
        <begin position="25"/>
        <end position="197"/>
    </location>
</feature>
<feature type="region of interest" description="Disordered" evidence="1">
    <location>
        <begin position="177"/>
        <end position="197"/>
    </location>
</feature>
<keyword evidence="3" id="KW-1185">Reference proteome</keyword>
<dbReference type="WBParaSite" id="PSAMB.scaffold2241size24397.g17242.t1">
    <property type="protein sequence ID" value="PSAMB.scaffold2241size24397.g17242.t1"/>
    <property type="gene ID" value="PSAMB.scaffold2241size24397.g17242"/>
</dbReference>
<evidence type="ECO:0000313" key="4">
    <source>
        <dbReference type="WBParaSite" id="PSAMB.scaffold2241size24397.g17242.t1"/>
    </source>
</evidence>
<name>A0A914VNJ2_9BILA</name>
<evidence type="ECO:0000313" key="3">
    <source>
        <dbReference type="Proteomes" id="UP000887566"/>
    </source>
</evidence>
<accession>A0A914VNJ2</accession>
<organism evidence="3 4">
    <name type="scientific">Plectus sambesii</name>
    <dbReference type="NCBI Taxonomy" id="2011161"/>
    <lineage>
        <taxon>Eukaryota</taxon>
        <taxon>Metazoa</taxon>
        <taxon>Ecdysozoa</taxon>
        <taxon>Nematoda</taxon>
        <taxon>Chromadorea</taxon>
        <taxon>Plectida</taxon>
        <taxon>Plectina</taxon>
        <taxon>Plectoidea</taxon>
        <taxon>Plectidae</taxon>
        <taxon>Plectus</taxon>
    </lineage>
</organism>
<evidence type="ECO:0000256" key="2">
    <source>
        <dbReference type="SAM" id="SignalP"/>
    </source>
</evidence>
<keyword evidence="2" id="KW-0732">Signal</keyword>